<gene>
    <name evidence="14" type="ORF">TKK_000620</name>
</gene>
<dbReference type="InterPro" id="IPR036272">
    <property type="entry name" value="Methuselah_N_sf"/>
</dbReference>
<keyword evidence="9" id="KW-0807">Transducer</keyword>
<dbReference type="Gene3D" id="2.170.180.11">
    <property type="entry name" value="Methuselah ectodomain, domain 2"/>
    <property type="match status" value="1"/>
</dbReference>
<evidence type="ECO:0000256" key="5">
    <source>
        <dbReference type="ARBA" id="ARBA00022989"/>
    </source>
</evidence>
<evidence type="ECO:0000256" key="6">
    <source>
        <dbReference type="ARBA" id="ARBA00023040"/>
    </source>
</evidence>
<dbReference type="Pfam" id="PF06652">
    <property type="entry name" value="Methuselah_N"/>
    <property type="match status" value="1"/>
</dbReference>
<reference evidence="14 15" key="1">
    <citation type="journal article" date="2024" name="bioRxiv">
        <title>A reference genome for Trichogramma kaykai: A tiny desert-dwelling parasitoid wasp with competing sex-ratio distorters.</title>
        <authorList>
            <person name="Culotta J."/>
            <person name="Lindsey A.R."/>
        </authorList>
    </citation>
    <scope>NUCLEOTIDE SEQUENCE [LARGE SCALE GENOMIC DNA]</scope>
    <source>
        <strain evidence="14 15">KSX58</strain>
    </source>
</reference>
<dbReference type="PROSITE" id="PS51257">
    <property type="entry name" value="PROKAR_LIPOPROTEIN"/>
    <property type="match status" value="1"/>
</dbReference>
<dbReference type="EMBL" id="JBJJXI010000011">
    <property type="protein sequence ID" value="KAL3407366.1"/>
    <property type="molecule type" value="Genomic_DNA"/>
</dbReference>
<feature type="transmembrane region" description="Helical" evidence="11">
    <location>
        <begin position="500"/>
        <end position="518"/>
    </location>
</feature>
<evidence type="ECO:0000256" key="3">
    <source>
        <dbReference type="ARBA" id="ARBA00022692"/>
    </source>
</evidence>
<dbReference type="InterPro" id="IPR052808">
    <property type="entry name" value="GPCR_Mth-like"/>
</dbReference>
<feature type="transmembrane region" description="Helical" evidence="11">
    <location>
        <begin position="530"/>
        <end position="552"/>
    </location>
</feature>
<dbReference type="Pfam" id="PF00002">
    <property type="entry name" value="7tm_2"/>
    <property type="match status" value="1"/>
</dbReference>
<organism evidence="14 15">
    <name type="scientific">Trichogramma kaykai</name>
    <dbReference type="NCBI Taxonomy" id="54128"/>
    <lineage>
        <taxon>Eukaryota</taxon>
        <taxon>Metazoa</taxon>
        <taxon>Ecdysozoa</taxon>
        <taxon>Arthropoda</taxon>
        <taxon>Hexapoda</taxon>
        <taxon>Insecta</taxon>
        <taxon>Pterygota</taxon>
        <taxon>Neoptera</taxon>
        <taxon>Endopterygota</taxon>
        <taxon>Hymenoptera</taxon>
        <taxon>Apocrita</taxon>
        <taxon>Proctotrupomorpha</taxon>
        <taxon>Chalcidoidea</taxon>
        <taxon>Trichogrammatidae</taxon>
        <taxon>Trichogramma</taxon>
    </lineage>
</organism>
<evidence type="ECO:0000256" key="10">
    <source>
        <dbReference type="SAM" id="MobiDB-lite"/>
    </source>
</evidence>
<evidence type="ECO:0000256" key="2">
    <source>
        <dbReference type="ARBA" id="ARBA00008979"/>
    </source>
</evidence>
<evidence type="ECO:0000256" key="7">
    <source>
        <dbReference type="ARBA" id="ARBA00023136"/>
    </source>
</evidence>
<sequence>MRAMAWTTILLLVLAQLLASCGRAVEVNDSDAVSDKPLEIRRCCRLNEDLEDPGKLADGLPRCVHSPEPFNPEVYSPEIGNFLLQPPISWRFLENTRPVCRPTQQLRYIPRNKFNPFVLLSSGNVYVEVGSETSLAPEEYCLGSRTLLACMPRKNESLQAAATMRPKIRKCCGENAIYDVERQSCFHDGKTSIITEQTLLVGSNENNRKMAAIVEMVGGFPTKCPNDYTLIDELYASELQSDGSLQVKHKLVPAEEFCIENVQAVDSEHLLPVKVFACSEHAAERMGVAVRDIRFTLYPVGFIISAVFLAATLASGWLLPSSHHLLHWRCQTYHVTCLMLGDITMAIIQLGGTSLQGEFCRALAIMAHFFFLATFFWLNTMCFNIWWTFRDLRPASLEKGQEMLRLKFYGAYAWGGPLVVAGLAAVLDHLPISPEYNFLRPGFGEKQCWFYGNAEILAYFFGPIGLLLLINLLFFAATARELTCGLWKGEIVKSTTERAALGKVCLKLVIVMGVPWIFDVISWMAGGPEALWYVTDLCNAAQGVLIFVVVGCQPQVRATAKRWFRNPRTNTNLQGNGHSTTSHGMPSVGDSITQNPSTKAVPLETIC</sequence>
<feature type="domain" description="G-protein coupled receptors family 2 profile 2" evidence="13">
    <location>
        <begin position="294"/>
        <end position="554"/>
    </location>
</feature>
<evidence type="ECO:0000313" key="15">
    <source>
        <dbReference type="Proteomes" id="UP001627154"/>
    </source>
</evidence>
<dbReference type="GO" id="GO:0004930">
    <property type="term" value="F:G protein-coupled receptor activity"/>
    <property type="evidence" value="ECO:0007669"/>
    <property type="project" value="UniProtKB-KW"/>
</dbReference>
<dbReference type="Proteomes" id="UP001627154">
    <property type="component" value="Unassembled WGS sequence"/>
</dbReference>
<dbReference type="GO" id="GO:0012505">
    <property type="term" value="C:endomembrane system"/>
    <property type="evidence" value="ECO:0007669"/>
    <property type="project" value="UniProtKB-SubCell"/>
</dbReference>
<name>A0ABD2XRF1_9HYME</name>
<dbReference type="AlphaFoldDB" id="A0ABD2XRF1"/>
<feature type="signal peptide" evidence="12">
    <location>
        <begin position="1"/>
        <end position="24"/>
    </location>
</feature>
<evidence type="ECO:0000256" key="1">
    <source>
        <dbReference type="ARBA" id="ARBA00004127"/>
    </source>
</evidence>
<comment type="caution">
    <text evidence="14">The sequence shown here is derived from an EMBL/GenBank/DDBJ whole genome shotgun (WGS) entry which is preliminary data.</text>
</comment>
<dbReference type="SUPFAM" id="SSF63877">
    <property type="entry name" value="Methuselah ectodomain"/>
    <property type="match status" value="1"/>
</dbReference>
<keyword evidence="4 12" id="KW-0732">Signal</keyword>
<evidence type="ECO:0000259" key="13">
    <source>
        <dbReference type="PROSITE" id="PS50261"/>
    </source>
</evidence>
<evidence type="ECO:0000256" key="4">
    <source>
        <dbReference type="ARBA" id="ARBA00022729"/>
    </source>
</evidence>
<feature type="transmembrane region" description="Helical" evidence="11">
    <location>
        <begin position="408"/>
        <end position="427"/>
    </location>
</feature>
<dbReference type="InterPro" id="IPR023311">
    <property type="entry name" value="Methusela_ecto_dom_2"/>
</dbReference>
<keyword evidence="5 11" id="KW-1133">Transmembrane helix</keyword>
<dbReference type="PROSITE" id="PS50261">
    <property type="entry name" value="G_PROTEIN_RECEP_F2_4"/>
    <property type="match status" value="1"/>
</dbReference>
<dbReference type="PANTHER" id="PTHR46953:SF1">
    <property type="entry name" value="G-PROTEIN COUPLED RECEPTOR MTH-LIKE 1-RELATED"/>
    <property type="match status" value="1"/>
</dbReference>
<comment type="similarity">
    <text evidence="2">Belongs to the G-protein coupled receptor 2 family. Mth subfamily.</text>
</comment>
<feature type="transmembrane region" description="Helical" evidence="11">
    <location>
        <begin position="456"/>
        <end position="479"/>
    </location>
</feature>
<dbReference type="Gene3D" id="1.20.1070.10">
    <property type="entry name" value="Rhodopsin 7-helix transmembrane proteins"/>
    <property type="match status" value="1"/>
</dbReference>
<protein>
    <recommendedName>
        <fullName evidence="13">G-protein coupled receptors family 2 profile 2 domain-containing protein</fullName>
    </recommendedName>
</protein>
<dbReference type="CDD" id="cd15039">
    <property type="entry name" value="7tmB3_Methuselah-like"/>
    <property type="match status" value="1"/>
</dbReference>
<accession>A0ABD2XRF1</accession>
<comment type="subcellular location">
    <subcellularLocation>
        <location evidence="1">Endomembrane system</location>
        <topology evidence="1">Multi-pass membrane protein</topology>
    </subcellularLocation>
</comment>
<feature type="region of interest" description="Disordered" evidence="10">
    <location>
        <begin position="567"/>
        <end position="607"/>
    </location>
</feature>
<keyword evidence="3 11" id="KW-0812">Transmembrane</keyword>
<evidence type="ECO:0000256" key="9">
    <source>
        <dbReference type="ARBA" id="ARBA00023224"/>
    </source>
</evidence>
<evidence type="ECO:0000256" key="8">
    <source>
        <dbReference type="ARBA" id="ARBA00023170"/>
    </source>
</evidence>
<proteinExistence type="inferred from homology"/>
<evidence type="ECO:0000256" key="12">
    <source>
        <dbReference type="SAM" id="SignalP"/>
    </source>
</evidence>
<dbReference type="PANTHER" id="PTHR46953">
    <property type="entry name" value="G-PROTEIN COUPLED RECEPTOR MTH-LIKE 1-RELATED"/>
    <property type="match status" value="1"/>
</dbReference>
<keyword evidence="15" id="KW-1185">Reference proteome</keyword>
<dbReference type="InterPro" id="IPR017981">
    <property type="entry name" value="GPCR_2-like_7TM"/>
</dbReference>
<feature type="compositionally biased region" description="Polar residues" evidence="10">
    <location>
        <begin position="567"/>
        <end position="598"/>
    </location>
</feature>
<evidence type="ECO:0000313" key="14">
    <source>
        <dbReference type="EMBL" id="KAL3407366.1"/>
    </source>
</evidence>
<keyword evidence="8" id="KW-0675">Receptor</keyword>
<feature type="transmembrane region" description="Helical" evidence="11">
    <location>
        <begin position="363"/>
        <end position="387"/>
    </location>
</feature>
<dbReference type="InterPro" id="IPR010596">
    <property type="entry name" value="Methuselah_N_dom"/>
</dbReference>
<keyword evidence="7 11" id="KW-0472">Membrane</keyword>
<dbReference type="InterPro" id="IPR000832">
    <property type="entry name" value="GPCR_2_secretin-like"/>
</dbReference>
<evidence type="ECO:0000256" key="11">
    <source>
        <dbReference type="SAM" id="Phobius"/>
    </source>
</evidence>
<feature type="chain" id="PRO_5044778198" description="G-protein coupled receptors family 2 profile 2 domain-containing protein" evidence="12">
    <location>
        <begin position="25"/>
        <end position="607"/>
    </location>
</feature>
<keyword evidence="6" id="KW-0297">G-protein coupled receptor</keyword>
<feature type="transmembrane region" description="Helical" evidence="11">
    <location>
        <begin position="295"/>
        <end position="320"/>
    </location>
</feature>